<gene>
    <name evidence="10" type="ORF">HNR07_000001</name>
</gene>
<evidence type="ECO:0000259" key="9">
    <source>
        <dbReference type="Pfam" id="PF02687"/>
    </source>
</evidence>
<evidence type="ECO:0000313" key="11">
    <source>
        <dbReference type="Proteomes" id="UP000579647"/>
    </source>
</evidence>
<evidence type="ECO:0000313" key="10">
    <source>
        <dbReference type="EMBL" id="MBB5488864.1"/>
    </source>
</evidence>
<proteinExistence type="inferred from homology"/>
<accession>A0A840VYR9</accession>
<sequence>RAATATITLLLGLGLITALTTAAATGRATIDGDLNARYPVDVSARVSEGSVSPDTVDLVRRIEGLELVEAPRTERVALAGLDEVTLVGVSPQLAEATGTTALLGAGPGADPVMLLSGEQLRTLGAEPGERVELTVDGTGRTFTVHPSNLATASGTAAPVVRADVLDAMTDGREQGMVWGVAAPGADRDALATQMNLVAGADPDIMLSGALGERGDLTEVLDLLVALALVMLLVTVVISSIGVTNTLGLSVLERTRESALLRALGLTRGGLRGTLVVEATVISLLGALAGLLIGVPYGVVGVGAIVGGTAPLVVSLPWGQLALTLLAALVIGALAPLIPARRAARIAPAQGLSAD</sequence>
<protein>
    <recommendedName>
        <fullName evidence="9">ABC3 transporter permease C-terminal domain-containing protein</fullName>
    </recommendedName>
</protein>
<evidence type="ECO:0000256" key="2">
    <source>
        <dbReference type="ARBA" id="ARBA00005236"/>
    </source>
</evidence>
<comment type="similarity">
    <text evidence="2">Belongs to the ABC-4 integral membrane protein family. LolC/E subfamily.</text>
</comment>
<feature type="transmembrane region" description="Helical" evidence="7">
    <location>
        <begin position="317"/>
        <end position="337"/>
    </location>
</feature>
<dbReference type="AlphaFoldDB" id="A0A840VYR9"/>
<evidence type="ECO:0000256" key="6">
    <source>
        <dbReference type="ARBA" id="ARBA00023136"/>
    </source>
</evidence>
<dbReference type="PANTHER" id="PTHR30489:SF0">
    <property type="entry name" value="LIPOPROTEIN-RELEASING SYSTEM TRANSMEMBRANE PROTEIN LOLE"/>
    <property type="match status" value="1"/>
</dbReference>
<keyword evidence="4 7" id="KW-0812">Transmembrane</keyword>
<feature type="domain" description="ABC3 transporter permease C-terminal" evidence="9">
    <location>
        <begin position="229"/>
        <end position="347"/>
    </location>
</feature>
<comment type="caution">
    <text evidence="10">The sequence shown here is derived from an EMBL/GenBank/DDBJ whole genome shotgun (WGS) entry which is preliminary data.</text>
</comment>
<dbReference type="EMBL" id="JACHDO010000001">
    <property type="protein sequence ID" value="MBB5488864.1"/>
    <property type="molecule type" value="Genomic_DNA"/>
</dbReference>
<keyword evidence="3" id="KW-1003">Cell membrane</keyword>
<keyword evidence="5 7" id="KW-1133">Transmembrane helix</keyword>
<feature type="signal peptide" evidence="8">
    <location>
        <begin position="1"/>
        <end position="23"/>
    </location>
</feature>
<keyword evidence="11" id="KW-1185">Reference proteome</keyword>
<dbReference type="PANTHER" id="PTHR30489">
    <property type="entry name" value="LIPOPROTEIN-RELEASING SYSTEM TRANSMEMBRANE PROTEIN LOLE"/>
    <property type="match status" value="1"/>
</dbReference>
<comment type="subcellular location">
    <subcellularLocation>
        <location evidence="1">Cell membrane</location>
        <topology evidence="1">Multi-pass membrane protein</topology>
    </subcellularLocation>
</comment>
<evidence type="ECO:0000256" key="4">
    <source>
        <dbReference type="ARBA" id="ARBA00022692"/>
    </source>
</evidence>
<dbReference type="Proteomes" id="UP000579647">
    <property type="component" value="Unassembled WGS sequence"/>
</dbReference>
<feature type="chain" id="PRO_5038548350" description="ABC3 transporter permease C-terminal domain-containing protein" evidence="8">
    <location>
        <begin position="24"/>
        <end position="354"/>
    </location>
</feature>
<organism evidence="10 11">
    <name type="scientific">Nocardiopsis metallicus</name>
    <dbReference type="NCBI Taxonomy" id="179819"/>
    <lineage>
        <taxon>Bacteria</taxon>
        <taxon>Bacillati</taxon>
        <taxon>Actinomycetota</taxon>
        <taxon>Actinomycetes</taxon>
        <taxon>Streptosporangiales</taxon>
        <taxon>Nocardiopsidaceae</taxon>
        <taxon>Nocardiopsis</taxon>
    </lineage>
</organism>
<reference evidence="10 11" key="1">
    <citation type="submission" date="2020-08" db="EMBL/GenBank/DDBJ databases">
        <title>Sequencing the genomes of 1000 actinobacteria strains.</title>
        <authorList>
            <person name="Klenk H.-P."/>
        </authorList>
    </citation>
    <scope>NUCLEOTIDE SEQUENCE [LARGE SCALE GENOMIC DNA]</scope>
    <source>
        <strain evidence="10 11">DSM 44598</strain>
    </source>
</reference>
<dbReference type="GO" id="GO:0098797">
    <property type="term" value="C:plasma membrane protein complex"/>
    <property type="evidence" value="ECO:0007669"/>
    <property type="project" value="TreeGrafter"/>
</dbReference>
<dbReference type="Pfam" id="PF02687">
    <property type="entry name" value="FtsX"/>
    <property type="match status" value="1"/>
</dbReference>
<feature type="transmembrane region" description="Helical" evidence="7">
    <location>
        <begin position="272"/>
        <end position="305"/>
    </location>
</feature>
<keyword evidence="8" id="KW-0732">Signal</keyword>
<evidence type="ECO:0000256" key="1">
    <source>
        <dbReference type="ARBA" id="ARBA00004651"/>
    </source>
</evidence>
<dbReference type="RefSeq" id="WP_221318650.1">
    <property type="nucleotide sequence ID" value="NZ_JACHDO010000001.1"/>
</dbReference>
<evidence type="ECO:0000256" key="8">
    <source>
        <dbReference type="SAM" id="SignalP"/>
    </source>
</evidence>
<dbReference type="InterPro" id="IPR051447">
    <property type="entry name" value="Lipoprotein-release_system"/>
</dbReference>
<evidence type="ECO:0000256" key="7">
    <source>
        <dbReference type="SAM" id="Phobius"/>
    </source>
</evidence>
<name>A0A840VYR9_9ACTN</name>
<feature type="non-terminal residue" evidence="10">
    <location>
        <position position="1"/>
    </location>
</feature>
<dbReference type="GO" id="GO:0044874">
    <property type="term" value="P:lipoprotein localization to outer membrane"/>
    <property type="evidence" value="ECO:0007669"/>
    <property type="project" value="TreeGrafter"/>
</dbReference>
<dbReference type="InterPro" id="IPR003838">
    <property type="entry name" value="ABC3_permease_C"/>
</dbReference>
<evidence type="ECO:0000256" key="5">
    <source>
        <dbReference type="ARBA" id="ARBA00022989"/>
    </source>
</evidence>
<keyword evidence="6 7" id="KW-0472">Membrane</keyword>
<evidence type="ECO:0000256" key="3">
    <source>
        <dbReference type="ARBA" id="ARBA00022475"/>
    </source>
</evidence>
<feature type="transmembrane region" description="Helical" evidence="7">
    <location>
        <begin position="222"/>
        <end position="251"/>
    </location>
</feature>